<dbReference type="RefSeq" id="WP_006783550.1">
    <property type="nucleotide sequence ID" value="NZ_CABJBH010000003.1"/>
</dbReference>
<dbReference type="SUPFAM" id="SSF53850">
    <property type="entry name" value="Periplasmic binding protein-like II"/>
    <property type="match status" value="1"/>
</dbReference>
<name>A0A173RUC1_9FIRM</name>
<dbReference type="GeneID" id="60059255"/>
<dbReference type="InterPro" id="IPR001638">
    <property type="entry name" value="Solute-binding_3/MltF_N"/>
</dbReference>
<comment type="caution">
    <text evidence="1">The sequence shown here is derived from an EMBL/GenBank/DDBJ whole genome shotgun (WGS) entry which is preliminary data.</text>
</comment>
<dbReference type="Gene3D" id="3.40.190.10">
    <property type="entry name" value="Periplasmic binding protein-like II"/>
    <property type="match status" value="2"/>
</dbReference>
<dbReference type="AlphaFoldDB" id="A0A173RUC1"/>
<sequence length="257" mass="27813">MKKMLMILGLMLVGVVGCSQNGVSVESIEKNGSLLVGLSADYPPFESVKMIDGKETLVGFDVMLAEEIANELGVKVEFKQMDFSGLVGALQASQVDMVISGMSPDEERQKQVDFSDLYYTGENAVLIRTESVDSIKSEDDLKGIKIGTQLGSVQSPIAYELTENVKELATTQAIVLELSNGNLDAVIVGKEIANRYAEQFENVEVADLKVSSEEYMAVAMPKGSTDLVEKVNEVIASLKANGKLDEMLEEAITISNQ</sequence>
<dbReference type="Proteomes" id="UP000487649">
    <property type="component" value="Unassembled WGS sequence"/>
</dbReference>
<dbReference type="Pfam" id="PF00497">
    <property type="entry name" value="SBP_bac_3"/>
    <property type="match status" value="1"/>
</dbReference>
<evidence type="ECO:0000313" key="1">
    <source>
        <dbReference type="EMBL" id="MTK22699.1"/>
    </source>
</evidence>
<dbReference type="EMBL" id="WMQE01000050">
    <property type="protein sequence ID" value="MTK22699.1"/>
    <property type="molecule type" value="Genomic_DNA"/>
</dbReference>
<dbReference type="OrthoDB" id="9774451at2"/>
<gene>
    <name evidence="1" type="ORF">GMA92_14975</name>
</gene>
<dbReference type="GO" id="GO:0015276">
    <property type="term" value="F:ligand-gated monoatomic ion channel activity"/>
    <property type="evidence" value="ECO:0007669"/>
    <property type="project" value="InterPro"/>
</dbReference>
<dbReference type="GO" id="GO:0016020">
    <property type="term" value="C:membrane"/>
    <property type="evidence" value="ECO:0007669"/>
    <property type="project" value="InterPro"/>
</dbReference>
<dbReference type="SMART" id="SM00079">
    <property type="entry name" value="PBPe"/>
    <property type="match status" value="1"/>
</dbReference>
<evidence type="ECO:0000313" key="2">
    <source>
        <dbReference type="Proteomes" id="UP000487649"/>
    </source>
</evidence>
<dbReference type="SMART" id="SM00062">
    <property type="entry name" value="PBPb"/>
    <property type="match status" value="1"/>
</dbReference>
<accession>A0A173RUC1</accession>
<dbReference type="PANTHER" id="PTHR35936:SF17">
    <property type="entry name" value="ARGININE-BINDING EXTRACELLULAR PROTEIN ARTP"/>
    <property type="match status" value="1"/>
</dbReference>
<protein>
    <submittedName>
        <fullName evidence="1">Transporter substrate-binding domain-containing protein</fullName>
    </submittedName>
</protein>
<dbReference type="PROSITE" id="PS51257">
    <property type="entry name" value="PROKAR_LIPOPROTEIN"/>
    <property type="match status" value="1"/>
</dbReference>
<organism evidence="1 2">
    <name type="scientific">Turicibacter sanguinis</name>
    <dbReference type="NCBI Taxonomy" id="154288"/>
    <lineage>
        <taxon>Bacteria</taxon>
        <taxon>Bacillati</taxon>
        <taxon>Bacillota</taxon>
        <taxon>Erysipelotrichia</taxon>
        <taxon>Erysipelotrichales</taxon>
        <taxon>Turicibacteraceae</taxon>
        <taxon>Turicibacter</taxon>
    </lineage>
</organism>
<proteinExistence type="predicted"/>
<dbReference type="PANTHER" id="PTHR35936">
    <property type="entry name" value="MEMBRANE-BOUND LYTIC MUREIN TRANSGLYCOSYLASE F"/>
    <property type="match status" value="1"/>
</dbReference>
<dbReference type="InterPro" id="IPR001320">
    <property type="entry name" value="Iontro_rcpt_C"/>
</dbReference>
<reference evidence="1 2" key="1">
    <citation type="journal article" date="2019" name="Nat. Med.">
        <title>A library of human gut bacterial isolates paired with longitudinal multiomics data enables mechanistic microbiome research.</title>
        <authorList>
            <person name="Poyet M."/>
            <person name="Groussin M."/>
            <person name="Gibbons S.M."/>
            <person name="Avila-Pacheco J."/>
            <person name="Jiang X."/>
            <person name="Kearney S.M."/>
            <person name="Perrotta A.R."/>
            <person name="Berdy B."/>
            <person name="Zhao S."/>
            <person name="Lieberman T.D."/>
            <person name="Swanson P.K."/>
            <person name="Smith M."/>
            <person name="Roesemann S."/>
            <person name="Alexander J.E."/>
            <person name="Rich S.A."/>
            <person name="Livny J."/>
            <person name="Vlamakis H."/>
            <person name="Clish C."/>
            <person name="Bullock K."/>
            <person name="Deik A."/>
            <person name="Scott J."/>
            <person name="Pierce K.A."/>
            <person name="Xavier R.J."/>
            <person name="Alm E.J."/>
        </authorList>
    </citation>
    <scope>NUCLEOTIDE SEQUENCE [LARGE SCALE GENOMIC DNA]</scope>
    <source>
        <strain evidence="1 2">BIOML-A198</strain>
    </source>
</reference>